<gene>
    <name evidence="1" type="ORF">Vadar_003867</name>
</gene>
<proteinExistence type="predicted"/>
<dbReference type="Proteomes" id="UP000828048">
    <property type="component" value="Chromosome 4"/>
</dbReference>
<protein>
    <submittedName>
        <fullName evidence="1">Uncharacterized protein</fullName>
    </submittedName>
</protein>
<organism evidence="1 2">
    <name type="scientific">Vaccinium darrowii</name>
    <dbReference type="NCBI Taxonomy" id="229202"/>
    <lineage>
        <taxon>Eukaryota</taxon>
        <taxon>Viridiplantae</taxon>
        <taxon>Streptophyta</taxon>
        <taxon>Embryophyta</taxon>
        <taxon>Tracheophyta</taxon>
        <taxon>Spermatophyta</taxon>
        <taxon>Magnoliopsida</taxon>
        <taxon>eudicotyledons</taxon>
        <taxon>Gunneridae</taxon>
        <taxon>Pentapetalae</taxon>
        <taxon>asterids</taxon>
        <taxon>Ericales</taxon>
        <taxon>Ericaceae</taxon>
        <taxon>Vaccinioideae</taxon>
        <taxon>Vaccinieae</taxon>
        <taxon>Vaccinium</taxon>
    </lineage>
</organism>
<reference evidence="1 2" key="1">
    <citation type="journal article" date="2021" name="Hortic Res">
        <title>High-quality reference genome and annotation aids understanding of berry development for evergreen blueberry (Vaccinium darrowii).</title>
        <authorList>
            <person name="Yu J."/>
            <person name="Hulse-Kemp A.M."/>
            <person name="Babiker E."/>
            <person name="Staton M."/>
        </authorList>
    </citation>
    <scope>NUCLEOTIDE SEQUENCE [LARGE SCALE GENOMIC DNA]</scope>
    <source>
        <strain evidence="2">cv. NJ 8807/NJ 8810</strain>
        <tissue evidence="1">Young leaf</tissue>
    </source>
</reference>
<name>A0ACB7Z1H2_9ERIC</name>
<evidence type="ECO:0000313" key="2">
    <source>
        <dbReference type="Proteomes" id="UP000828048"/>
    </source>
</evidence>
<keyword evidence="2" id="KW-1185">Reference proteome</keyword>
<sequence>MGKKKEVLARDVTEDDITDLNPHSSKFDNLVHVTMKARELYKEAAKKLKISEEEEEPLNEEFHCPTPEAAAKRERMLMREKNLKKPLEVENPKRVFIANQKKLFECEEEGDAKVVKKKNRTDNCKEVNGVLPKEILDKIRRQNGTKVKLVIQKKLFKTDLRSGPNRLSMPLSQLQEPDFLTEDEQEFLWGRTPDGRNTNGIPVLFIEPNGDLNSELVLKWWNMPKEPGKNTSSIYLFNGKWRDVFEKHKLDKHTIVQVWSFRYARDNCDGKLGFSMVIVERDENGDRNKNANENRKGKGKGNGSSGSRSETGGSQSGE</sequence>
<dbReference type="EMBL" id="CM037154">
    <property type="protein sequence ID" value="KAH7859658.1"/>
    <property type="molecule type" value="Genomic_DNA"/>
</dbReference>
<accession>A0ACB7Z1H2</accession>
<evidence type="ECO:0000313" key="1">
    <source>
        <dbReference type="EMBL" id="KAH7859658.1"/>
    </source>
</evidence>
<comment type="caution">
    <text evidence="1">The sequence shown here is derived from an EMBL/GenBank/DDBJ whole genome shotgun (WGS) entry which is preliminary data.</text>
</comment>